<keyword evidence="3" id="KW-1185">Reference proteome</keyword>
<accession>A0A918ZNM7</accession>
<feature type="compositionally biased region" description="Gly residues" evidence="1">
    <location>
        <begin position="183"/>
        <end position="275"/>
    </location>
</feature>
<dbReference type="EMBL" id="BNBT01000038">
    <property type="protein sequence ID" value="GHE59401.1"/>
    <property type="molecule type" value="Genomic_DNA"/>
</dbReference>
<feature type="compositionally biased region" description="Gly residues" evidence="1">
    <location>
        <begin position="320"/>
        <end position="335"/>
    </location>
</feature>
<protein>
    <submittedName>
        <fullName evidence="2">Uncharacterized protein</fullName>
    </submittedName>
</protein>
<reference evidence="2" key="2">
    <citation type="submission" date="2020-09" db="EMBL/GenBank/DDBJ databases">
        <authorList>
            <person name="Sun Q."/>
            <person name="Ohkuma M."/>
        </authorList>
    </citation>
    <scope>NUCLEOTIDE SEQUENCE</scope>
    <source>
        <strain evidence="2">JCM 4784</strain>
    </source>
</reference>
<feature type="region of interest" description="Disordered" evidence="1">
    <location>
        <begin position="181"/>
        <end position="276"/>
    </location>
</feature>
<feature type="region of interest" description="Disordered" evidence="1">
    <location>
        <begin position="1"/>
        <end position="24"/>
    </location>
</feature>
<sequence>MRPGRDGGGRQRRTGAVSGEMHTSETPRLYARDPLLHHLVPRLTGLAYAERARVPWEHAKDLPVVLLTGRHGMGRTAVLEALERHYAGRLPLARVDTAASGLVVELLEELVRSLAPGLSRRFPLLLPGLVAVFGGYHDGRDERGRATARIARLLIACRLESGTEAAVGQAWDTRVRARLAGADTGGRDGGAGQGPGGPDVSGTGAVGPDGGGRGFGGPGPGPEHGGGPGQGTGPERGGGPGQGWGPGQGGGFGVGGLGQGGGPGVGGLGQGGGPGPERRAVVRAVLTEYFERYTRGRTAAPLRQWYQDRYAETPASAPGDGPGGPSSSGGSGGSGGLEGLVRLTDWFHRGGDYRHAAEQTLVHAFLEDVAAARTKWQRLNRDPRPLALLDNTHSPAGARLVDLVLEYRARPGLTRHDPLVVVATRLGDAPPEAAEAVHRELPDLVTSTGWRRTGHAPFAGLVVVPLTPLSRADILLMLDAASAPLHPYLASALHTLTGGHPLASRVLCDAVLAHAAVSRERPGSPPLSPRRLLDLTTEDGHPVSRAILERLLPSPHQRARLVPLSLARDSTAAQALAAHLRLEGPEQLPANAAADYLEAEHWQRDTPQDRPLAADPLLHTLLVHEARRTSQGADSRRGWQEIHGFLRRHHTTRGEDSEADALRHTLAAGDARTVVAALSEEFQSEQDRQSALRWLTCLKYAATAPPPPAADWADERAAMAAGAHDDRYRDIDEIDRCINRLLHGLWYLSDAAAEPEADLCADIGAELAFLSLRHRTWRAVLGQAARTWPAAARDKRPLPLPEL</sequence>
<proteinExistence type="predicted"/>
<dbReference type="AlphaFoldDB" id="A0A918ZNM7"/>
<evidence type="ECO:0000313" key="3">
    <source>
        <dbReference type="Proteomes" id="UP000608024"/>
    </source>
</evidence>
<name>A0A918ZNM7_9ACTN</name>
<evidence type="ECO:0000256" key="1">
    <source>
        <dbReference type="SAM" id="MobiDB-lite"/>
    </source>
</evidence>
<comment type="caution">
    <text evidence="2">The sequence shown here is derived from an EMBL/GenBank/DDBJ whole genome shotgun (WGS) entry which is preliminary data.</text>
</comment>
<organism evidence="2 3">
    <name type="scientific">Streptomyces longispororuber</name>
    <dbReference type="NCBI Taxonomy" id="68230"/>
    <lineage>
        <taxon>Bacteria</taxon>
        <taxon>Bacillati</taxon>
        <taxon>Actinomycetota</taxon>
        <taxon>Actinomycetes</taxon>
        <taxon>Kitasatosporales</taxon>
        <taxon>Streptomycetaceae</taxon>
        <taxon>Streptomyces</taxon>
    </lineage>
</organism>
<feature type="region of interest" description="Disordered" evidence="1">
    <location>
        <begin position="312"/>
        <end position="335"/>
    </location>
</feature>
<gene>
    <name evidence="2" type="ORF">GCM10018785_30770</name>
</gene>
<evidence type="ECO:0000313" key="2">
    <source>
        <dbReference type="EMBL" id="GHE59401.1"/>
    </source>
</evidence>
<reference evidence="2" key="1">
    <citation type="journal article" date="2014" name="Int. J. Syst. Evol. Microbiol.">
        <title>Complete genome sequence of Corynebacterium casei LMG S-19264T (=DSM 44701T), isolated from a smear-ripened cheese.</title>
        <authorList>
            <consortium name="US DOE Joint Genome Institute (JGI-PGF)"/>
            <person name="Walter F."/>
            <person name="Albersmeier A."/>
            <person name="Kalinowski J."/>
            <person name="Ruckert C."/>
        </authorList>
    </citation>
    <scope>NUCLEOTIDE SEQUENCE</scope>
    <source>
        <strain evidence="2">JCM 4784</strain>
    </source>
</reference>
<dbReference type="Proteomes" id="UP000608024">
    <property type="component" value="Unassembled WGS sequence"/>
</dbReference>